<proteinExistence type="predicted"/>
<reference evidence="1" key="1">
    <citation type="submission" date="2022-10" db="EMBL/GenBank/DDBJ databases">
        <title>The complete genomes of actinobacterial strains from the NBC collection.</title>
        <authorList>
            <person name="Joergensen T.S."/>
            <person name="Alvarez Arevalo M."/>
            <person name="Sterndorff E.B."/>
            <person name="Faurdal D."/>
            <person name="Vuksanovic O."/>
            <person name="Mourched A.-S."/>
            <person name="Charusanti P."/>
            <person name="Shaw S."/>
            <person name="Blin K."/>
            <person name="Weber T."/>
        </authorList>
    </citation>
    <scope>NUCLEOTIDE SEQUENCE</scope>
    <source>
        <strain evidence="1">NBC_00248</strain>
    </source>
</reference>
<evidence type="ECO:0000313" key="1">
    <source>
        <dbReference type="EMBL" id="WUQ11007.1"/>
    </source>
</evidence>
<keyword evidence="2" id="KW-1185">Reference proteome</keyword>
<accession>A0ABZ1T7Z3</accession>
<dbReference type="RefSeq" id="WP_328960529.1">
    <property type="nucleotide sequence ID" value="NZ_CP108090.1"/>
</dbReference>
<organism evidence="1 2">
    <name type="scientific">Streptomyces virginiae</name>
    <name type="common">Streptomyces cinnamonensis</name>
    <dbReference type="NCBI Taxonomy" id="1961"/>
    <lineage>
        <taxon>Bacteria</taxon>
        <taxon>Bacillati</taxon>
        <taxon>Actinomycetota</taxon>
        <taxon>Actinomycetes</taxon>
        <taxon>Kitasatosporales</taxon>
        <taxon>Streptomycetaceae</taxon>
        <taxon>Streptomyces</taxon>
    </lineage>
</organism>
<name>A0ABZ1T7Z3_STRVG</name>
<dbReference type="EMBL" id="CP108090">
    <property type="protein sequence ID" value="WUQ11007.1"/>
    <property type="molecule type" value="Genomic_DNA"/>
</dbReference>
<evidence type="ECO:0008006" key="3">
    <source>
        <dbReference type="Google" id="ProtNLM"/>
    </source>
</evidence>
<dbReference type="Proteomes" id="UP001432039">
    <property type="component" value="Chromosome"/>
</dbReference>
<evidence type="ECO:0000313" key="2">
    <source>
        <dbReference type="Proteomes" id="UP001432039"/>
    </source>
</evidence>
<sequence>MTAAAGAAALISVTGCSESREYALPGDLCGVAVDSALTAPLLPPGAKLEQSTYAARPYAPRCELTVDKNTVLTVKGDVTTADEDVIGGIGQRLESSGNPVQIDVGDVAHVADSMAVAVARCTYEGKPSQFVVEIYPPIKASDVPARREALTRLMTVYFPAAQKAVGCAS</sequence>
<protein>
    <recommendedName>
        <fullName evidence="3">Lipoprotein</fullName>
    </recommendedName>
</protein>
<gene>
    <name evidence="1" type="ORF">OG517_05965</name>
</gene>